<keyword evidence="3" id="KW-0694">RNA-binding</keyword>
<accession>A0A6J5L534</accession>
<dbReference type="GO" id="GO:0048027">
    <property type="term" value="F:mRNA 5'-UTR binding"/>
    <property type="evidence" value="ECO:0007669"/>
    <property type="project" value="TreeGrafter"/>
</dbReference>
<keyword evidence="1" id="KW-0963">Cytoplasm</keyword>
<dbReference type="InterPro" id="IPR036107">
    <property type="entry name" value="CsrA_sf"/>
</dbReference>
<gene>
    <name evidence="4" type="ORF">UFOVP93_38</name>
</gene>
<organism evidence="4">
    <name type="scientific">uncultured Caudovirales phage</name>
    <dbReference type="NCBI Taxonomy" id="2100421"/>
    <lineage>
        <taxon>Viruses</taxon>
        <taxon>Duplodnaviria</taxon>
        <taxon>Heunggongvirae</taxon>
        <taxon>Uroviricota</taxon>
        <taxon>Caudoviricetes</taxon>
        <taxon>Peduoviridae</taxon>
        <taxon>Maltschvirus</taxon>
        <taxon>Maltschvirus maltsch</taxon>
    </lineage>
</organism>
<dbReference type="GO" id="GO:0006402">
    <property type="term" value="P:mRNA catabolic process"/>
    <property type="evidence" value="ECO:0007669"/>
    <property type="project" value="InterPro"/>
</dbReference>
<name>A0A6J5L534_9CAUD</name>
<keyword evidence="2" id="KW-0810">Translation regulation</keyword>
<evidence type="ECO:0000256" key="1">
    <source>
        <dbReference type="ARBA" id="ARBA00022490"/>
    </source>
</evidence>
<sequence length="64" mass="7183">MLVLGRRPGEKIKIGNDITIHILGFQGQSIRVGIDAPADVAVHREEIYEKIKRGETPDETPFEK</sequence>
<dbReference type="NCBIfam" id="TIGR00202">
    <property type="entry name" value="csrA"/>
    <property type="match status" value="1"/>
</dbReference>
<proteinExistence type="inferred from homology"/>
<evidence type="ECO:0000256" key="3">
    <source>
        <dbReference type="ARBA" id="ARBA00022884"/>
    </source>
</evidence>
<evidence type="ECO:0000256" key="2">
    <source>
        <dbReference type="ARBA" id="ARBA00022845"/>
    </source>
</evidence>
<dbReference type="NCBIfam" id="NF002469">
    <property type="entry name" value="PRK01712.1"/>
    <property type="match status" value="1"/>
</dbReference>
<evidence type="ECO:0000313" key="4">
    <source>
        <dbReference type="EMBL" id="CAB4127700.1"/>
    </source>
</evidence>
<dbReference type="EMBL" id="LR796214">
    <property type="protein sequence ID" value="CAB4127700.1"/>
    <property type="molecule type" value="Genomic_DNA"/>
</dbReference>
<dbReference type="PANTHER" id="PTHR34984">
    <property type="entry name" value="CARBON STORAGE REGULATOR"/>
    <property type="match status" value="1"/>
</dbReference>
<dbReference type="Gene3D" id="2.60.40.4380">
    <property type="entry name" value="Translational regulator CsrA"/>
    <property type="match status" value="1"/>
</dbReference>
<dbReference type="SUPFAM" id="SSF117130">
    <property type="entry name" value="CsrA-like"/>
    <property type="match status" value="1"/>
</dbReference>
<reference evidence="4" key="1">
    <citation type="submission" date="2020-04" db="EMBL/GenBank/DDBJ databases">
        <authorList>
            <person name="Chiriac C."/>
            <person name="Salcher M."/>
            <person name="Ghai R."/>
            <person name="Kavagutti S V."/>
        </authorList>
    </citation>
    <scope>NUCLEOTIDE SEQUENCE</scope>
</reference>
<dbReference type="GO" id="GO:0006109">
    <property type="term" value="P:regulation of carbohydrate metabolic process"/>
    <property type="evidence" value="ECO:0007669"/>
    <property type="project" value="InterPro"/>
</dbReference>
<protein>
    <submittedName>
        <fullName evidence="4">CsrA RNA-binding global regulator CsrA</fullName>
    </submittedName>
</protein>
<dbReference type="PANTHER" id="PTHR34984:SF1">
    <property type="entry name" value="CARBON STORAGE REGULATOR"/>
    <property type="match status" value="1"/>
</dbReference>
<dbReference type="HAMAP" id="MF_00167">
    <property type="entry name" value="CsrA"/>
    <property type="match status" value="1"/>
</dbReference>
<dbReference type="InterPro" id="IPR003751">
    <property type="entry name" value="CsrA"/>
</dbReference>
<dbReference type="Pfam" id="PF02599">
    <property type="entry name" value="CsrA"/>
    <property type="match status" value="1"/>
</dbReference>